<feature type="region of interest" description="Disordered" evidence="1">
    <location>
        <begin position="89"/>
        <end position="111"/>
    </location>
</feature>
<protein>
    <submittedName>
        <fullName evidence="2">Uncharacterized protein</fullName>
    </submittedName>
</protein>
<feature type="compositionally biased region" description="Low complexity" evidence="1">
    <location>
        <begin position="92"/>
        <end position="109"/>
    </location>
</feature>
<name>A0A5B7FR84_PORTR</name>
<dbReference type="AlphaFoldDB" id="A0A5B7FR84"/>
<accession>A0A5B7FR84</accession>
<evidence type="ECO:0000313" key="2">
    <source>
        <dbReference type="EMBL" id="MPC47438.1"/>
    </source>
</evidence>
<gene>
    <name evidence="2" type="ORF">E2C01_041184</name>
</gene>
<dbReference type="Proteomes" id="UP000324222">
    <property type="component" value="Unassembled WGS sequence"/>
</dbReference>
<dbReference type="EMBL" id="VSRR010007738">
    <property type="protein sequence ID" value="MPC47438.1"/>
    <property type="molecule type" value="Genomic_DNA"/>
</dbReference>
<keyword evidence="3" id="KW-1185">Reference proteome</keyword>
<reference evidence="2 3" key="1">
    <citation type="submission" date="2019-05" db="EMBL/GenBank/DDBJ databases">
        <title>Another draft genome of Portunus trituberculatus and its Hox gene families provides insights of decapod evolution.</title>
        <authorList>
            <person name="Jeong J.-H."/>
            <person name="Song I."/>
            <person name="Kim S."/>
            <person name="Choi T."/>
            <person name="Kim D."/>
            <person name="Ryu S."/>
            <person name="Kim W."/>
        </authorList>
    </citation>
    <scope>NUCLEOTIDE SEQUENCE [LARGE SCALE GENOMIC DNA]</scope>
    <source>
        <tissue evidence="2">Muscle</tissue>
    </source>
</reference>
<evidence type="ECO:0000256" key="1">
    <source>
        <dbReference type="SAM" id="MobiDB-lite"/>
    </source>
</evidence>
<comment type="caution">
    <text evidence="2">The sequence shown here is derived from an EMBL/GenBank/DDBJ whole genome shotgun (WGS) entry which is preliminary data.</text>
</comment>
<evidence type="ECO:0000313" key="3">
    <source>
        <dbReference type="Proteomes" id="UP000324222"/>
    </source>
</evidence>
<sequence length="122" mass="12765">MLLAAHLPVRTVLRASISWCIYKYTAVRTLVTNPFDVAHAAPPSAGKTGLDLMSESTAVSSPTRARIVLPLSAMPAACGATCSHTPTNRHIPAASAAPPSPTSLPLLPTGAYTNKNQRMTCL</sequence>
<proteinExistence type="predicted"/>
<organism evidence="2 3">
    <name type="scientific">Portunus trituberculatus</name>
    <name type="common">Swimming crab</name>
    <name type="synonym">Neptunus trituberculatus</name>
    <dbReference type="NCBI Taxonomy" id="210409"/>
    <lineage>
        <taxon>Eukaryota</taxon>
        <taxon>Metazoa</taxon>
        <taxon>Ecdysozoa</taxon>
        <taxon>Arthropoda</taxon>
        <taxon>Crustacea</taxon>
        <taxon>Multicrustacea</taxon>
        <taxon>Malacostraca</taxon>
        <taxon>Eumalacostraca</taxon>
        <taxon>Eucarida</taxon>
        <taxon>Decapoda</taxon>
        <taxon>Pleocyemata</taxon>
        <taxon>Brachyura</taxon>
        <taxon>Eubrachyura</taxon>
        <taxon>Portunoidea</taxon>
        <taxon>Portunidae</taxon>
        <taxon>Portuninae</taxon>
        <taxon>Portunus</taxon>
    </lineage>
</organism>